<evidence type="ECO:0000313" key="9">
    <source>
        <dbReference type="Proteomes" id="UP000532121"/>
    </source>
</evidence>
<keyword evidence="2" id="KW-0732">Signal</keyword>
<protein>
    <recommendedName>
        <fullName evidence="6">Glucanase</fullName>
        <ecNumber evidence="6">3.2.1.-</ecNumber>
    </recommendedName>
</protein>
<dbReference type="Pfam" id="PF01270">
    <property type="entry name" value="Glyco_hydro_8"/>
    <property type="match status" value="1"/>
</dbReference>
<feature type="transmembrane region" description="Helical" evidence="7">
    <location>
        <begin position="7"/>
        <end position="25"/>
    </location>
</feature>
<dbReference type="GO" id="GO:0004553">
    <property type="term" value="F:hydrolase activity, hydrolyzing O-glycosyl compounds"/>
    <property type="evidence" value="ECO:0007669"/>
    <property type="project" value="InterPro"/>
</dbReference>
<dbReference type="PRINTS" id="PR00735">
    <property type="entry name" value="GLHYDRLASE8"/>
</dbReference>
<gene>
    <name evidence="8" type="ORF">HHO37_05720</name>
</gene>
<keyword evidence="7" id="KW-1133">Transmembrane helix</keyword>
<dbReference type="Proteomes" id="UP000532121">
    <property type="component" value="Unassembled WGS sequence"/>
</dbReference>
<dbReference type="EC" id="3.2.1.-" evidence="6"/>
<keyword evidence="3 6" id="KW-0378">Hydrolase</keyword>
<dbReference type="InterPro" id="IPR002037">
    <property type="entry name" value="Glyco_hydro_8"/>
</dbReference>
<evidence type="ECO:0000313" key="8">
    <source>
        <dbReference type="EMBL" id="NMD49176.1"/>
    </source>
</evidence>
<evidence type="ECO:0000256" key="4">
    <source>
        <dbReference type="ARBA" id="ARBA00023295"/>
    </source>
</evidence>
<organism evidence="8 9">
    <name type="scientific">Streptococcus ratti</name>
    <dbReference type="NCBI Taxonomy" id="1341"/>
    <lineage>
        <taxon>Bacteria</taxon>
        <taxon>Bacillati</taxon>
        <taxon>Bacillota</taxon>
        <taxon>Bacilli</taxon>
        <taxon>Lactobacillales</taxon>
        <taxon>Streptococcaceae</taxon>
        <taxon>Streptococcus</taxon>
    </lineage>
</organism>
<feature type="active site" description="Nucleophile" evidence="5">
    <location>
        <position position="131"/>
    </location>
</feature>
<keyword evidence="7" id="KW-0472">Membrane</keyword>
<name>A0A7X9LDC1_STRRT</name>
<dbReference type="Gene3D" id="1.50.10.10">
    <property type="match status" value="1"/>
</dbReference>
<keyword evidence="6" id="KW-0119">Carbohydrate metabolism</keyword>
<evidence type="ECO:0000256" key="5">
    <source>
        <dbReference type="PROSITE-ProRule" id="PRU10058"/>
    </source>
</evidence>
<accession>A0A7X9LDC1</accession>
<evidence type="ECO:0000256" key="3">
    <source>
        <dbReference type="ARBA" id="ARBA00022801"/>
    </source>
</evidence>
<comment type="similarity">
    <text evidence="1 6">Belongs to the glycosyl hydrolase 8 (cellulase D) family.</text>
</comment>
<proteinExistence type="inferred from homology"/>
<dbReference type="PROSITE" id="PS00812">
    <property type="entry name" value="GLYCOSYL_HYDROL_F8"/>
    <property type="match status" value="1"/>
</dbReference>
<comment type="caution">
    <text evidence="8">The sequence shown here is derived from an EMBL/GenBank/DDBJ whole genome shotgun (WGS) entry which is preliminary data.</text>
</comment>
<keyword evidence="4 6" id="KW-0326">Glycosidase</keyword>
<dbReference type="GO" id="GO:0000272">
    <property type="term" value="P:polysaccharide catabolic process"/>
    <property type="evidence" value="ECO:0007669"/>
    <property type="project" value="UniProtKB-KW"/>
</dbReference>
<evidence type="ECO:0000256" key="2">
    <source>
        <dbReference type="ARBA" id="ARBA00022729"/>
    </source>
</evidence>
<keyword evidence="6" id="KW-0624">Polysaccharide degradation</keyword>
<sequence length="369" mass="42526">MKKKKLKYIWFILFLAILTAGFYIIRIKSTDDMQQNVYEEWSKYYVVTHGKSAYIKTATDEDATTALSEGQGYGMYIAVEAARKGADSKEEFSKLYRYYMDHRTAGTQLMSWKQNIKADGSIEDLSNSATDGDLYIAYSLIKAAELWSDKADTYKKQAKLLLNDILAYNYNAETKSLTVGNWAVKGTDYYDLVRTSDVLPEQFDVFYDFSKNDTWKTIKSSMLNSLEKMSDQHKTGLFPDFMWVRESGEVKAAKANLVASKYDGDYYYNACRMPYNLARSKDKQSQKMLKKMMNFFMKQKSIYAGYKLNGKRLDAHQSASFDAPIFYAAKKLDHKYERLHQQEKKVFMDGLSSTNYYDSALTTMAVLGD</sequence>
<dbReference type="InterPro" id="IPR019834">
    <property type="entry name" value="Glyco_hydro_8_CS"/>
</dbReference>
<evidence type="ECO:0000256" key="1">
    <source>
        <dbReference type="ARBA" id="ARBA00009209"/>
    </source>
</evidence>
<keyword evidence="7" id="KW-0812">Transmembrane</keyword>
<dbReference type="EMBL" id="JABASA010000009">
    <property type="protein sequence ID" value="NMD49176.1"/>
    <property type="molecule type" value="Genomic_DNA"/>
</dbReference>
<evidence type="ECO:0000256" key="7">
    <source>
        <dbReference type="SAM" id="Phobius"/>
    </source>
</evidence>
<evidence type="ECO:0000256" key="6">
    <source>
        <dbReference type="RuleBase" id="RU361167"/>
    </source>
</evidence>
<dbReference type="AlphaFoldDB" id="A0A7X9LDC1"/>
<reference evidence="8 9" key="1">
    <citation type="submission" date="2020-04" db="EMBL/GenBank/DDBJ databases">
        <title>MicrobeNet Type strains.</title>
        <authorList>
            <person name="Nicholson A.C."/>
        </authorList>
    </citation>
    <scope>NUCLEOTIDE SEQUENCE [LARGE SCALE GENOMIC DNA]</scope>
    <source>
        <strain evidence="8 9">DSM 22768</strain>
    </source>
</reference>
<dbReference type="RefSeq" id="WP_003088742.1">
    <property type="nucleotide sequence ID" value="NZ_CP043405.1"/>
</dbReference>
<dbReference type="InterPro" id="IPR008928">
    <property type="entry name" value="6-hairpin_glycosidase_sf"/>
</dbReference>
<dbReference type="InterPro" id="IPR012341">
    <property type="entry name" value="6hp_glycosidase-like_sf"/>
</dbReference>
<dbReference type="SUPFAM" id="SSF48208">
    <property type="entry name" value="Six-hairpin glycosidases"/>
    <property type="match status" value="1"/>
</dbReference>